<organism evidence="3 4">
    <name type="scientific">Heterobasidion irregulare (strain TC 32-1)</name>
    <dbReference type="NCBI Taxonomy" id="747525"/>
    <lineage>
        <taxon>Eukaryota</taxon>
        <taxon>Fungi</taxon>
        <taxon>Dikarya</taxon>
        <taxon>Basidiomycota</taxon>
        <taxon>Agaricomycotina</taxon>
        <taxon>Agaricomycetes</taxon>
        <taxon>Russulales</taxon>
        <taxon>Bondarzewiaceae</taxon>
        <taxon>Heterobasidion</taxon>
        <taxon>Heterobasidion annosum species complex</taxon>
    </lineage>
</organism>
<feature type="region of interest" description="Disordered" evidence="2">
    <location>
        <begin position="1"/>
        <end position="111"/>
    </location>
</feature>
<keyword evidence="4" id="KW-1185">Reference proteome</keyword>
<feature type="region of interest" description="Disordered" evidence="2">
    <location>
        <begin position="525"/>
        <end position="547"/>
    </location>
</feature>
<dbReference type="EMBL" id="KI925455">
    <property type="protein sequence ID" value="ETW85901.1"/>
    <property type="molecule type" value="Genomic_DNA"/>
</dbReference>
<dbReference type="HOGENOM" id="CLU_497876_0_0_1"/>
<dbReference type="GeneID" id="20668138"/>
<dbReference type="AlphaFoldDB" id="W4KLI0"/>
<proteinExistence type="predicted"/>
<protein>
    <submittedName>
        <fullName evidence="3">Uncharacterized protein</fullName>
    </submittedName>
</protein>
<feature type="coiled-coil region" evidence="1">
    <location>
        <begin position="397"/>
        <end position="426"/>
    </location>
</feature>
<feature type="compositionally biased region" description="Polar residues" evidence="2">
    <location>
        <begin position="23"/>
        <end position="39"/>
    </location>
</feature>
<sequence length="547" mass="60475">MSRRRPIDDSTGSRIHNNESKVFVSQSGVTATAATSGSNIVRPPSGPRAMLPATASMSSAVPQGSSQRQPPLEPAHSASDPRSIVASVPMESVWKPIPPTDPPPPPPKKEEMTVEEKRAAWSERIALLSDVVSERMKAATIERDMQHYRSLIQSNRFEAFPAAEKTRTQTILKQVEIRLDEERKVIDQLVSRLVDIGFWPVLAPYDVPAFEDKYKDMKDSVEGLGGSIAQLQERMAKVTLQHQSRMAGTAGSSIGIDAEGPAKKRKRLFLPGDTPEAAYHALSNDPDRDHESAEMEIAADGLQDRIRSIDHRVLELDNSLTQHVRDVISEFDTMLDEKIGEILTDPSTVAQAGDLVSPVVQQAIEKLNKEVSEAGGDIQVIADEVAELIAQSGNMTKENVRLQVENEKLQIEIAELRKIVQSQSDSYTDLTKRMAALQIALTKRLNAPPPPPPPLDLIIEALKRPTVEIVRKELTIQLAKFRENVEDILHTQADDVRNALWPQLVQSMKMTQLIMAWKESFDPQGVEHIPGRSHPEARPTDSLGGTP</sequence>
<feature type="compositionally biased region" description="Polar residues" evidence="2">
    <location>
        <begin position="55"/>
        <end position="69"/>
    </location>
</feature>
<feature type="compositionally biased region" description="Pro residues" evidence="2">
    <location>
        <begin position="96"/>
        <end position="106"/>
    </location>
</feature>
<reference evidence="3 4" key="1">
    <citation type="journal article" date="2012" name="New Phytol.">
        <title>Insight into trade-off between wood decay and parasitism from the genome of a fungal forest pathogen.</title>
        <authorList>
            <person name="Olson A."/>
            <person name="Aerts A."/>
            <person name="Asiegbu F."/>
            <person name="Belbahri L."/>
            <person name="Bouzid O."/>
            <person name="Broberg A."/>
            <person name="Canback B."/>
            <person name="Coutinho P.M."/>
            <person name="Cullen D."/>
            <person name="Dalman K."/>
            <person name="Deflorio G."/>
            <person name="van Diepen L.T."/>
            <person name="Dunand C."/>
            <person name="Duplessis S."/>
            <person name="Durling M."/>
            <person name="Gonthier P."/>
            <person name="Grimwood J."/>
            <person name="Fossdal C.G."/>
            <person name="Hansson D."/>
            <person name="Henrissat B."/>
            <person name="Hietala A."/>
            <person name="Himmelstrand K."/>
            <person name="Hoffmeister D."/>
            <person name="Hogberg N."/>
            <person name="James T.Y."/>
            <person name="Karlsson M."/>
            <person name="Kohler A."/>
            <person name="Kues U."/>
            <person name="Lee Y.H."/>
            <person name="Lin Y.C."/>
            <person name="Lind M."/>
            <person name="Lindquist E."/>
            <person name="Lombard V."/>
            <person name="Lucas S."/>
            <person name="Lunden K."/>
            <person name="Morin E."/>
            <person name="Murat C."/>
            <person name="Park J."/>
            <person name="Raffaello T."/>
            <person name="Rouze P."/>
            <person name="Salamov A."/>
            <person name="Schmutz J."/>
            <person name="Solheim H."/>
            <person name="Stahlberg J."/>
            <person name="Velez H."/>
            <person name="de Vries R.P."/>
            <person name="Wiebenga A."/>
            <person name="Woodward S."/>
            <person name="Yakovlev I."/>
            <person name="Garbelotto M."/>
            <person name="Martin F."/>
            <person name="Grigoriev I.V."/>
            <person name="Stenlid J."/>
        </authorList>
    </citation>
    <scope>NUCLEOTIDE SEQUENCE [LARGE SCALE GENOMIC DNA]</scope>
    <source>
        <strain evidence="3 4">TC 32-1</strain>
    </source>
</reference>
<keyword evidence="1" id="KW-0175">Coiled coil</keyword>
<name>W4KLI0_HETIT</name>
<accession>W4KLI0</accession>
<feature type="compositionally biased region" description="Basic and acidic residues" evidence="2">
    <location>
        <begin position="529"/>
        <end position="539"/>
    </location>
</feature>
<evidence type="ECO:0000313" key="4">
    <source>
        <dbReference type="Proteomes" id="UP000030671"/>
    </source>
</evidence>
<evidence type="ECO:0000256" key="2">
    <source>
        <dbReference type="SAM" id="MobiDB-lite"/>
    </source>
</evidence>
<dbReference type="Proteomes" id="UP000030671">
    <property type="component" value="Unassembled WGS sequence"/>
</dbReference>
<dbReference type="eggNOG" id="ENOG502T1X6">
    <property type="taxonomic scope" value="Eukaryota"/>
</dbReference>
<dbReference type="KEGG" id="hir:HETIRDRAFT_167882"/>
<evidence type="ECO:0000313" key="3">
    <source>
        <dbReference type="EMBL" id="ETW85901.1"/>
    </source>
</evidence>
<evidence type="ECO:0000256" key="1">
    <source>
        <dbReference type="SAM" id="Coils"/>
    </source>
</evidence>
<dbReference type="RefSeq" id="XP_009542707.1">
    <property type="nucleotide sequence ID" value="XM_009544412.1"/>
</dbReference>
<dbReference type="InParanoid" id="W4KLI0"/>
<gene>
    <name evidence="3" type="ORF">HETIRDRAFT_167882</name>
</gene>
<dbReference type="OrthoDB" id="2749714at2759"/>